<dbReference type="RefSeq" id="WP_084251591.1">
    <property type="nucleotide sequence ID" value="NZ_JFHK01000015.1"/>
</dbReference>
<organism evidence="3 4">
    <name type="scientific">Kosmotoga arenicorallina S304</name>
    <dbReference type="NCBI Taxonomy" id="1453497"/>
    <lineage>
        <taxon>Bacteria</taxon>
        <taxon>Thermotogati</taxon>
        <taxon>Thermotogota</taxon>
        <taxon>Thermotogae</taxon>
        <taxon>Kosmotogales</taxon>
        <taxon>Kosmotogaceae</taxon>
        <taxon>Kosmotoga</taxon>
    </lineage>
</organism>
<reference evidence="3 4" key="1">
    <citation type="submission" date="2014-02" db="EMBL/GenBank/DDBJ databases">
        <title>Kosmotoga genome sequencing.</title>
        <authorList>
            <person name="Pollo S.M."/>
            <person name="Charchuk R."/>
            <person name="Nesbo C.L."/>
        </authorList>
    </citation>
    <scope>NUCLEOTIDE SEQUENCE [LARGE SCALE GENOMIC DNA]</scope>
    <source>
        <strain evidence="3 4">S304</strain>
    </source>
</reference>
<dbReference type="Pfam" id="PF01547">
    <property type="entry name" value="SBP_bac_1"/>
    <property type="match status" value="1"/>
</dbReference>
<dbReference type="OrthoDB" id="41208at2"/>
<dbReference type="Gene3D" id="3.40.190.10">
    <property type="entry name" value="Periplasmic binding protein-like II"/>
    <property type="match status" value="1"/>
</dbReference>
<dbReference type="InterPro" id="IPR006059">
    <property type="entry name" value="SBP"/>
</dbReference>
<evidence type="ECO:0000313" key="3">
    <source>
        <dbReference type="EMBL" id="OAA30140.1"/>
    </source>
</evidence>
<dbReference type="Proteomes" id="UP000077339">
    <property type="component" value="Unassembled WGS sequence"/>
</dbReference>
<comment type="similarity">
    <text evidence="1">Belongs to the bacterial solute-binding protein 1 family.</text>
</comment>
<gene>
    <name evidence="3" type="ORF">AT15_01080</name>
</gene>
<dbReference type="PANTHER" id="PTHR43649:SF29">
    <property type="entry name" value="OSMOPROTECTIVE COMPOUNDS-BINDING PROTEIN GGTB"/>
    <property type="match status" value="1"/>
</dbReference>
<accession>A0A176K0Z0</accession>
<dbReference type="EMBL" id="JFHK01000015">
    <property type="protein sequence ID" value="OAA30140.1"/>
    <property type="molecule type" value="Genomic_DNA"/>
</dbReference>
<proteinExistence type="inferred from homology"/>
<dbReference type="SUPFAM" id="SSF53850">
    <property type="entry name" value="Periplasmic binding protein-like II"/>
    <property type="match status" value="1"/>
</dbReference>
<dbReference type="AlphaFoldDB" id="A0A176K0Z0"/>
<sequence length="415" mass="46361">MKKLLVLTVILLTVLSFAKITVIVPWSGAELDKFLPVISAFEAKTGIEVEYKTYRAEDLANILPAQFAARKAPGDVIFMWTSFLAKNTANAVELSDVVMPSNYLPGALDNVTFDGKIYGFAYTAKVKPGFWYRKSFFEKHGLTPPKTWDEFVLLLRYLKQVPGLKAPIASGDGVGWPLSDVTEHFLITFGGPELQKDLIEGNISWQSYTVRKAMEKLAFLLEQGFFSEPVEWTTILKQWWNGEYGLYFMGSWITGMVDDPDDLGVFSLPGNQGMVFGIDYAFVPKFSKNIDEAKQFVAFLASAEGQSVQVAQGGHIATVLGVSEASYPTVDREVAKLLVGVQSLNDLDDSIGGLWQPAFWDQLKLLWVRPERLDDVLMALDEKMPKWFFITAIEGPFMGAFYMFKDIKGGDSHDS</sequence>
<dbReference type="PANTHER" id="PTHR43649">
    <property type="entry name" value="ARABINOSE-BINDING PROTEIN-RELATED"/>
    <property type="match status" value="1"/>
</dbReference>
<comment type="caution">
    <text evidence="3">The sequence shown here is derived from an EMBL/GenBank/DDBJ whole genome shotgun (WGS) entry which is preliminary data.</text>
</comment>
<evidence type="ECO:0000313" key="4">
    <source>
        <dbReference type="Proteomes" id="UP000077339"/>
    </source>
</evidence>
<evidence type="ECO:0000256" key="1">
    <source>
        <dbReference type="ARBA" id="ARBA00008520"/>
    </source>
</evidence>
<dbReference type="InterPro" id="IPR050490">
    <property type="entry name" value="Bact_solute-bd_prot1"/>
</dbReference>
<name>A0A176K0Z0_9BACT</name>
<keyword evidence="2" id="KW-0813">Transport</keyword>
<keyword evidence="4" id="KW-1185">Reference proteome</keyword>
<evidence type="ECO:0000256" key="2">
    <source>
        <dbReference type="ARBA" id="ARBA00022448"/>
    </source>
</evidence>
<protein>
    <submittedName>
        <fullName evidence="3">ABC transporter substrate-binding protein</fullName>
    </submittedName>
</protein>
<dbReference type="STRING" id="1453497.AT15_01080"/>
<dbReference type="PATRIC" id="fig|1453497.3.peg.226"/>